<reference evidence="2" key="1">
    <citation type="journal article" date="2014" name="Proc. Natl. Acad. Sci. U.S.A.">
        <title>Extensive sampling of basidiomycete genomes demonstrates inadequacy of the white-rot/brown-rot paradigm for wood decay fungi.</title>
        <authorList>
            <person name="Riley R."/>
            <person name="Salamov A.A."/>
            <person name="Brown D.W."/>
            <person name="Nagy L.G."/>
            <person name="Floudas D."/>
            <person name="Held B.W."/>
            <person name="Levasseur A."/>
            <person name="Lombard V."/>
            <person name="Morin E."/>
            <person name="Otillar R."/>
            <person name="Lindquist E.A."/>
            <person name="Sun H."/>
            <person name="LaButti K.M."/>
            <person name="Schmutz J."/>
            <person name="Jabbour D."/>
            <person name="Luo H."/>
            <person name="Baker S.E."/>
            <person name="Pisabarro A.G."/>
            <person name="Walton J.D."/>
            <person name="Blanchette R.A."/>
            <person name="Henrissat B."/>
            <person name="Martin F."/>
            <person name="Cullen D."/>
            <person name="Hibbett D.S."/>
            <person name="Grigoriev I.V."/>
        </authorList>
    </citation>
    <scope>NUCLEOTIDE SEQUENCE [LARGE SCALE GENOMIC DNA]</scope>
    <source>
        <strain evidence="2">PC15</strain>
    </source>
</reference>
<dbReference type="OrthoDB" id="3003360at2759"/>
<dbReference type="EMBL" id="KL198012">
    <property type="protein sequence ID" value="KDQ23577.1"/>
    <property type="molecule type" value="Genomic_DNA"/>
</dbReference>
<dbReference type="Proteomes" id="UP000027073">
    <property type="component" value="Unassembled WGS sequence"/>
</dbReference>
<accession>A0A067NHI4</accession>
<protein>
    <submittedName>
        <fullName evidence="1">Uncharacterized protein</fullName>
    </submittedName>
</protein>
<evidence type="ECO:0000313" key="2">
    <source>
        <dbReference type="Proteomes" id="UP000027073"/>
    </source>
</evidence>
<evidence type="ECO:0000313" key="1">
    <source>
        <dbReference type="EMBL" id="KDQ23577.1"/>
    </source>
</evidence>
<name>A0A067NHI4_PLEO1</name>
<dbReference type="VEuPathDB" id="FungiDB:PLEOSDRAFT_1090552"/>
<gene>
    <name evidence="1" type="ORF">PLEOSDRAFT_1090552</name>
</gene>
<dbReference type="HOGENOM" id="CLU_1897080_0_0_1"/>
<dbReference type="InParanoid" id="A0A067NHI4"/>
<organism evidence="1 2">
    <name type="scientific">Pleurotus ostreatus (strain PC15)</name>
    <name type="common">Oyster mushroom</name>
    <dbReference type="NCBI Taxonomy" id="1137138"/>
    <lineage>
        <taxon>Eukaryota</taxon>
        <taxon>Fungi</taxon>
        <taxon>Dikarya</taxon>
        <taxon>Basidiomycota</taxon>
        <taxon>Agaricomycotina</taxon>
        <taxon>Agaricomycetes</taxon>
        <taxon>Agaricomycetidae</taxon>
        <taxon>Agaricales</taxon>
        <taxon>Pleurotineae</taxon>
        <taxon>Pleurotaceae</taxon>
        <taxon>Pleurotus</taxon>
    </lineage>
</organism>
<dbReference type="AlphaFoldDB" id="A0A067NHI4"/>
<sequence>MFNNGGNGVFDFYARYKEDFSRRNSEQISRVIPNGCELGVKTPTKSDEYLKIAGVSIFHTADPKGFPAYFGMYRAIEGLEVDATKLKDLRANVVCAIGGFKVRTRPSKQVNVHLEHGPQLRGMRNTGVVARIGE</sequence>
<proteinExistence type="predicted"/>